<comment type="catalytic activity">
    <reaction evidence="6">
        <text>a (3S)-3-hydroxyacyl-CoA = a (2E)-enoyl-CoA + H2O</text>
        <dbReference type="Rhea" id="RHEA:16105"/>
        <dbReference type="ChEBI" id="CHEBI:15377"/>
        <dbReference type="ChEBI" id="CHEBI:57318"/>
        <dbReference type="ChEBI" id="CHEBI:58856"/>
        <dbReference type="EC" id="4.2.1.17"/>
    </reaction>
</comment>
<dbReference type="InterPro" id="IPR018376">
    <property type="entry name" value="Enoyl-CoA_hyd/isom_CS"/>
</dbReference>
<name>A0A6N4WFA8_9MYCO</name>
<dbReference type="InterPro" id="IPR014748">
    <property type="entry name" value="Enoyl-CoA_hydra_C"/>
</dbReference>
<evidence type="ECO:0000256" key="2">
    <source>
        <dbReference type="ARBA" id="ARBA00005254"/>
    </source>
</evidence>
<evidence type="ECO:0000256" key="5">
    <source>
        <dbReference type="ARBA" id="ARBA00023239"/>
    </source>
</evidence>
<dbReference type="GO" id="GO:0004300">
    <property type="term" value="F:enoyl-CoA hydratase activity"/>
    <property type="evidence" value="ECO:0007669"/>
    <property type="project" value="UniProtKB-EC"/>
</dbReference>
<dbReference type="InterPro" id="IPR001753">
    <property type="entry name" value="Enoyl-CoA_hydra/iso"/>
</dbReference>
<evidence type="ECO:0000256" key="6">
    <source>
        <dbReference type="ARBA" id="ARBA00023709"/>
    </source>
</evidence>
<proteinExistence type="inferred from homology"/>
<evidence type="ECO:0000256" key="1">
    <source>
        <dbReference type="ARBA" id="ARBA00002994"/>
    </source>
</evidence>
<evidence type="ECO:0000256" key="4">
    <source>
        <dbReference type="ARBA" id="ARBA00023098"/>
    </source>
</evidence>
<dbReference type="Gene3D" id="3.90.226.10">
    <property type="entry name" value="2-enoyl-CoA Hydratase, Chain A, domain 1"/>
    <property type="match status" value="1"/>
</dbReference>
<keyword evidence="5" id="KW-0456">Lyase</keyword>
<dbReference type="GO" id="GO:0006635">
    <property type="term" value="P:fatty acid beta-oxidation"/>
    <property type="evidence" value="ECO:0007669"/>
    <property type="project" value="TreeGrafter"/>
</dbReference>
<dbReference type="CDD" id="cd06558">
    <property type="entry name" value="crotonase-like"/>
    <property type="match status" value="1"/>
</dbReference>
<reference evidence="9 10" key="1">
    <citation type="journal article" date="2019" name="Emerg. Microbes Infect.">
        <title>Comprehensive subspecies identification of 175 nontuberculous mycobacteria species based on 7547 genomic profiles.</title>
        <authorList>
            <person name="Matsumoto Y."/>
            <person name="Kinjo T."/>
            <person name="Motooka D."/>
            <person name="Nabeya D."/>
            <person name="Jung N."/>
            <person name="Uechi K."/>
            <person name="Horii T."/>
            <person name="Iida T."/>
            <person name="Fujita J."/>
            <person name="Nakamura S."/>
        </authorList>
    </citation>
    <scope>NUCLEOTIDE SEQUENCE [LARGE SCALE GENOMIC DNA]</scope>
    <source>
        <strain evidence="9 10">JCM 30275</strain>
    </source>
</reference>
<evidence type="ECO:0000256" key="7">
    <source>
        <dbReference type="ARBA" id="ARBA00023717"/>
    </source>
</evidence>
<dbReference type="PANTHER" id="PTHR11941">
    <property type="entry name" value="ENOYL-COA HYDRATASE-RELATED"/>
    <property type="match status" value="1"/>
</dbReference>
<dbReference type="EMBL" id="AP022620">
    <property type="protein sequence ID" value="BBZ78774.1"/>
    <property type="molecule type" value="Genomic_DNA"/>
</dbReference>
<gene>
    <name evidence="9" type="ORF">MANY_41110</name>
</gene>
<organism evidence="9 10">
    <name type="scientific">Mycolicibacterium anyangense</name>
    <dbReference type="NCBI Taxonomy" id="1431246"/>
    <lineage>
        <taxon>Bacteria</taxon>
        <taxon>Bacillati</taxon>
        <taxon>Actinomycetota</taxon>
        <taxon>Actinomycetes</taxon>
        <taxon>Mycobacteriales</taxon>
        <taxon>Mycobacteriaceae</taxon>
        <taxon>Mycolicibacterium</taxon>
    </lineage>
</organism>
<keyword evidence="10" id="KW-1185">Reference proteome</keyword>
<dbReference type="SUPFAM" id="SSF52096">
    <property type="entry name" value="ClpP/crotonase"/>
    <property type="match status" value="1"/>
</dbReference>
<evidence type="ECO:0000313" key="10">
    <source>
        <dbReference type="Proteomes" id="UP000467249"/>
    </source>
</evidence>
<dbReference type="PROSITE" id="PS00166">
    <property type="entry name" value="ENOYL_COA_HYDRATASE"/>
    <property type="match status" value="1"/>
</dbReference>
<evidence type="ECO:0000256" key="3">
    <source>
        <dbReference type="ARBA" id="ARBA00022832"/>
    </source>
</evidence>
<dbReference type="AlphaFoldDB" id="A0A6N4WFA8"/>
<evidence type="ECO:0000313" key="9">
    <source>
        <dbReference type="EMBL" id="BBZ78774.1"/>
    </source>
</evidence>
<dbReference type="InterPro" id="IPR029045">
    <property type="entry name" value="ClpP/crotonase-like_dom_sf"/>
</dbReference>
<sequence length="276" mass="30312">MTNAINASELRPPEGDWLGTPYLRFERDGALAIVTLDRPHARNAMTAAMYFGIRYAVSRVAADDTLAGLLITGTGDVFAPGGDLGHRAEDNWMELTSALGMDVTPFEALRQSPKPVVSAVNGLAQGGGLQIAMCSDMAVVSERATFRVPELYRGIADTYYSQMLARIIGPVRTRDLMFTGRVLSAQEALEWGMVSRVVRHDDLLTTAREILAQCCRTAPQARAVVKANLDSYMGLYDRINMFQSVLGTEAREGFAAFKEKRSPEWVHPALRIDGRL</sequence>
<comment type="function">
    <text evidence="1">Could possibly oxidize fatty acids using specific components.</text>
</comment>
<protein>
    <submittedName>
        <fullName evidence="9">Enoyl-CoA hydratase</fullName>
    </submittedName>
</protein>
<keyword evidence="3" id="KW-0276">Fatty acid metabolism</keyword>
<comment type="similarity">
    <text evidence="2 8">Belongs to the enoyl-CoA hydratase/isomerase family.</text>
</comment>
<accession>A0A6N4WFA8</accession>
<dbReference type="Pfam" id="PF00378">
    <property type="entry name" value="ECH_1"/>
    <property type="match status" value="1"/>
</dbReference>
<dbReference type="KEGG" id="many:MANY_41110"/>
<evidence type="ECO:0000256" key="8">
    <source>
        <dbReference type="RuleBase" id="RU003707"/>
    </source>
</evidence>
<comment type="catalytic activity">
    <reaction evidence="7">
        <text>a 4-saturated-(3S)-3-hydroxyacyl-CoA = a (3E)-enoyl-CoA + H2O</text>
        <dbReference type="Rhea" id="RHEA:20724"/>
        <dbReference type="ChEBI" id="CHEBI:15377"/>
        <dbReference type="ChEBI" id="CHEBI:58521"/>
        <dbReference type="ChEBI" id="CHEBI:137480"/>
        <dbReference type="EC" id="4.2.1.17"/>
    </reaction>
</comment>
<keyword evidence="4" id="KW-0443">Lipid metabolism</keyword>
<dbReference type="Gene3D" id="1.10.12.10">
    <property type="entry name" value="Lyase 2-enoyl-coa Hydratase, Chain A, domain 2"/>
    <property type="match status" value="1"/>
</dbReference>
<dbReference type="PANTHER" id="PTHR11941:SF54">
    <property type="entry name" value="ENOYL-COA HYDRATASE, MITOCHONDRIAL"/>
    <property type="match status" value="1"/>
</dbReference>
<dbReference type="Proteomes" id="UP000467249">
    <property type="component" value="Chromosome"/>
</dbReference>
<dbReference type="RefSeq" id="WP_163805877.1">
    <property type="nucleotide sequence ID" value="NZ_AP022620.1"/>
</dbReference>